<dbReference type="SMART" id="SM00032">
    <property type="entry name" value="CCP"/>
    <property type="match status" value="1"/>
</dbReference>
<feature type="region of interest" description="Disordered" evidence="3">
    <location>
        <begin position="129"/>
        <end position="201"/>
    </location>
</feature>
<dbReference type="Proteomes" id="UP001519460">
    <property type="component" value="Unassembled WGS sequence"/>
</dbReference>
<comment type="caution">
    <text evidence="6">The sequence shown here is derived from an EMBL/GenBank/DDBJ whole genome shotgun (WGS) entry which is preliminary data.</text>
</comment>
<keyword evidence="4" id="KW-1133">Transmembrane helix</keyword>
<evidence type="ECO:0000256" key="4">
    <source>
        <dbReference type="SAM" id="Phobius"/>
    </source>
</evidence>
<dbReference type="Gene3D" id="2.10.70.10">
    <property type="entry name" value="Complement Module, domain 1"/>
    <property type="match status" value="1"/>
</dbReference>
<dbReference type="AlphaFoldDB" id="A0ABD0JB07"/>
<sequence>APSVLCPEIATPPGPVITIENVDSLNLSSYDRDPGTVVRVSCLTTPEYRLVGVSSLTCLDDGTWNSEIPACEPNINNPTMTGTSSGDPADISMVPLIVLVSILGVIFLAFVGVMDPEAVHALSVQEAESAFSERRRTHHPPSDIDRRRATYPPSDCSDNLDSVSTRFPQPQVHTNPHLIHSDHTAFSNSRRPRSSRDFTTTNSLASYDVEPMPSRGHFFDNGGQPPGLKTRIGTRQTYRTWQDLFFSADH</sequence>
<evidence type="ECO:0000256" key="1">
    <source>
        <dbReference type="ARBA" id="ARBA00023157"/>
    </source>
</evidence>
<evidence type="ECO:0000313" key="7">
    <source>
        <dbReference type="Proteomes" id="UP001519460"/>
    </source>
</evidence>
<feature type="domain" description="Sushi" evidence="5">
    <location>
        <begin position="4"/>
        <end position="73"/>
    </location>
</feature>
<feature type="non-terminal residue" evidence="6">
    <location>
        <position position="1"/>
    </location>
</feature>
<accession>A0ABD0JB07</accession>
<dbReference type="EMBL" id="JACVVK020000527">
    <property type="protein sequence ID" value="KAK7467992.1"/>
    <property type="molecule type" value="Genomic_DNA"/>
</dbReference>
<reference evidence="6 7" key="1">
    <citation type="journal article" date="2023" name="Sci. Data">
        <title>Genome assembly of the Korean intertidal mud-creeper Batillaria attramentaria.</title>
        <authorList>
            <person name="Patra A.K."/>
            <person name="Ho P.T."/>
            <person name="Jun S."/>
            <person name="Lee S.J."/>
            <person name="Kim Y."/>
            <person name="Won Y.J."/>
        </authorList>
    </citation>
    <scope>NUCLEOTIDE SEQUENCE [LARGE SCALE GENOMIC DNA]</scope>
    <source>
        <strain evidence="6">Wonlab-2016</strain>
    </source>
</reference>
<keyword evidence="2" id="KW-0768">Sushi</keyword>
<evidence type="ECO:0000259" key="5">
    <source>
        <dbReference type="PROSITE" id="PS50923"/>
    </source>
</evidence>
<name>A0ABD0JB07_9CAEN</name>
<dbReference type="PROSITE" id="PS50923">
    <property type="entry name" value="SUSHI"/>
    <property type="match status" value="1"/>
</dbReference>
<dbReference type="InterPro" id="IPR035976">
    <property type="entry name" value="Sushi/SCR/CCP_sf"/>
</dbReference>
<evidence type="ECO:0000256" key="3">
    <source>
        <dbReference type="SAM" id="MobiDB-lite"/>
    </source>
</evidence>
<evidence type="ECO:0000256" key="2">
    <source>
        <dbReference type="PROSITE-ProRule" id="PRU00302"/>
    </source>
</evidence>
<feature type="transmembrane region" description="Helical" evidence="4">
    <location>
        <begin position="93"/>
        <end position="113"/>
    </location>
</feature>
<dbReference type="Pfam" id="PF00084">
    <property type="entry name" value="Sushi"/>
    <property type="match status" value="1"/>
</dbReference>
<keyword evidence="4" id="KW-0472">Membrane</keyword>
<dbReference type="SUPFAM" id="SSF57535">
    <property type="entry name" value="Complement control module/SCR domain"/>
    <property type="match status" value="1"/>
</dbReference>
<evidence type="ECO:0000313" key="6">
    <source>
        <dbReference type="EMBL" id="KAK7467992.1"/>
    </source>
</evidence>
<keyword evidence="1" id="KW-1015">Disulfide bond</keyword>
<gene>
    <name evidence="6" type="ORF">BaRGS_00036770</name>
</gene>
<dbReference type="InterPro" id="IPR000436">
    <property type="entry name" value="Sushi_SCR_CCP_dom"/>
</dbReference>
<keyword evidence="7" id="KW-1185">Reference proteome</keyword>
<feature type="compositionally biased region" description="Polar residues" evidence="3">
    <location>
        <begin position="156"/>
        <end position="174"/>
    </location>
</feature>
<proteinExistence type="predicted"/>
<comment type="caution">
    <text evidence="2">Lacks conserved residue(s) required for the propagation of feature annotation.</text>
</comment>
<protein>
    <recommendedName>
        <fullName evidence="5">Sushi domain-containing protein</fullName>
    </recommendedName>
</protein>
<organism evidence="6 7">
    <name type="scientific">Batillaria attramentaria</name>
    <dbReference type="NCBI Taxonomy" id="370345"/>
    <lineage>
        <taxon>Eukaryota</taxon>
        <taxon>Metazoa</taxon>
        <taxon>Spiralia</taxon>
        <taxon>Lophotrochozoa</taxon>
        <taxon>Mollusca</taxon>
        <taxon>Gastropoda</taxon>
        <taxon>Caenogastropoda</taxon>
        <taxon>Sorbeoconcha</taxon>
        <taxon>Cerithioidea</taxon>
        <taxon>Batillariidae</taxon>
        <taxon>Batillaria</taxon>
    </lineage>
</organism>
<dbReference type="CDD" id="cd00033">
    <property type="entry name" value="CCP"/>
    <property type="match status" value="1"/>
</dbReference>
<keyword evidence="4" id="KW-0812">Transmembrane</keyword>